<protein>
    <submittedName>
        <fullName evidence="1">Exocyst complex component SEC6</fullName>
    </submittedName>
</protein>
<sequence>MSIPVEAIAAYDFLSDDKDLIDTYETLTTLNGKRMFPLAAVRSHKKEVGRLSFYSFRDQPNTPSLLIFWIQRRCVDIWLVDLQ</sequence>
<proteinExistence type="predicted"/>
<dbReference type="AlphaFoldDB" id="A0A6L2MHG1"/>
<evidence type="ECO:0000313" key="1">
    <source>
        <dbReference type="EMBL" id="GEU72747.1"/>
    </source>
</evidence>
<gene>
    <name evidence="1" type="ORF">Tci_044725</name>
</gene>
<organism evidence="1">
    <name type="scientific">Tanacetum cinerariifolium</name>
    <name type="common">Dalmatian daisy</name>
    <name type="synonym">Chrysanthemum cinerariifolium</name>
    <dbReference type="NCBI Taxonomy" id="118510"/>
    <lineage>
        <taxon>Eukaryota</taxon>
        <taxon>Viridiplantae</taxon>
        <taxon>Streptophyta</taxon>
        <taxon>Embryophyta</taxon>
        <taxon>Tracheophyta</taxon>
        <taxon>Spermatophyta</taxon>
        <taxon>Magnoliopsida</taxon>
        <taxon>eudicotyledons</taxon>
        <taxon>Gunneridae</taxon>
        <taxon>Pentapetalae</taxon>
        <taxon>asterids</taxon>
        <taxon>campanulids</taxon>
        <taxon>Asterales</taxon>
        <taxon>Asteraceae</taxon>
        <taxon>Asteroideae</taxon>
        <taxon>Anthemideae</taxon>
        <taxon>Anthemidinae</taxon>
        <taxon>Tanacetum</taxon>
    </lineage>
</organism>
<name>A0A6L2MHG1_TANCI</name>
<comment type="caution">
    <text evidence="1">The sequence shown here is derived from an EMBL/GenBank/DDBJ whole genome shotgun (WGS) entry which is preliminary data.</text>
</comment>
<dbReference type="EMBL" id="BKCJ010006552">
    <property type="protein sequence ID" value="GEU72747.1"/>
    <property type="molecule type" value="Genomic_DNA"/>
</dbReference>
<reference evidence="1" key="1">
    <citation type="journal article" date="2019" name="Sci. Rep.">
        <title>Draft genome of Tanacetum cinerariifolium, the natural source of mosquito coil.</title>
        <authorList>
            <person name="Yamashiro T."/>
            <person name="Shiraishi A."/>
            <person name="Satake H."/>
            <person name="Nakayama K."/>
        </authorList>
    </citation>
    <scope>NUCLEOTIDE SEQUENCE</scope>
</reference>
<accession>A0A6L2MHG1</accession>